<dbReference type="STRING" id="1936003.STSP2_02974"/>
<evidence type="ECO:0000313" key="2">
    <source>
        <dbReference type="EMBL" id="AQT69777.1"/>
    </source>
</evidence>
<keyword evidence="1" id="KW-0175">Coiled coil</keyword>
<name>A0A1U9NPR5_9BACT</name>
<reference evidence="3" key="1">
    <citation type="submission" date="2017-02" db="EMBL/GenBank/DDBJ databases">
        <title>Comparative genomics and description of representatives of a novel lineage of planctomycetes thriving in anoxic sediments.</title>
        <authorList>
            <person name="Spring S."/>
            <person name="Bunk B."/>
            <person name="Sproer C."/>
        </authorList>
    </citation>
    <scope>NUCLEOTIDE SEQUENCE [LARGE SCALE GENOMIC DNA]</scope>
    <source>
        <strain evidence="3">ST-NAGAB-D1</strain>
    </source>
</reference>
<dbReference type="EMBL" id="CP019791">
    <property type="protein sequence ID" value="AQT69777.1"/>
    <property type="molecule type" value="Genomic_DNA"/>
</dbReference>
<gene>
    <name evidence="2" type="ORF">STSP2_02974</name>
</gene>
<dbReference type="KEGG" id="alus:STSP2_02974"/>
<dbReference type="RefSeq" id="WP_146663434.1">
    <property type="nucleotide sequence ID" value="NZ_CP019791.1"/>
</dbReference>
<dbReference type="AlphaFoldDB" id="A0A1U9NPR5"/>
<evidence type="ECO:0000313" key="3">
    <source>
        <dbReference type="Proteomes" id="UP000189674"/>
    </source>
</evidence>
<dbReference type="Proteomes" id="UP000189674">
    <property type="component" value="Chromosome"/>
</dbReference>
<protein>
    <submittedName>
        <fullName evidence="2">Chromosome segregation protein SMC</fullName>
    </submittedName>
</protein>
<accession>A0A1U9NPR5</accession>
<feature type="coiled-coil region" evidence="1">
    <location>
        <begin position="43"/>
        <end position="232"/>
    </location>
</feature>
<proteinExistence type="predicted"/>
<organism evidence="2 3">
    <name type="scientific">Anaerohalosphaera lusitana</name>
    <dbReference type="NCBI Taxonomy" id="1936003"/>
    <lineage>
        <taxon>Bacteria</taxon>
        <taxon>Pseudomonadati</taxon>
        <taxon>Planctomycetota</taxon>
        <taxon>Phycisphaerae</taxon>
        <taxon>Sedimentisphaerales</taxon>
        <taxon>Anaerohalosphaeraceae</taxon>
        <taxon>Anaerohalosphaera</taxon>
    </lineage>
</organism>
<sequence length="369" mass="40526">MSGERSRVLAGSEKRAGGVEVFLDPAKREELMRARMRARAAWVEAQQEKLEAKTREVEGLRGELAAVRRKADEDRVAHAGEVKRLEEKVCRAELDRRSIEEQMAGKDEQIGRLTKEKESALFIGRQKADGLGERVEELEAKLKRAEEANARLAAENDGLRGRLGAWEREIEKAGEAEREKDGEIEELRGRVAELAGEVMELERADEDSRGRIAELERAAEERGAECERLRAELAEVCGQEGEAEVALGACQGMLEALSGKVGFTLAVVDVVSGRRAWVGQDLEGLLGYAKGQFAHVSPELMECVIHPHDADAAGSVSGVDWADVPAERAYRLKGADGRWRWFGELLYPFAYGSGGGVVQALSVQFECAG</sequence>
<keyword evidence="3" id="KW-1185">Reference proteome</keyword>
<evidence type="ECO:0000256" key="1">
    <source>
        <dbReference type="SAM" id="Coils"/>
    </source>
</evidence>